<gene>
    <name evidence="3" type="ORF">NSCI0253_LOCUS34421</name>
</gene>
<evidence type="ECO:0000313" key="3">
    <source>
        <dbReference type="EMBL" id="CAD8860067.1"/>
    </source>
</evidence>
<name>A0A7S1FE47_NOCSC</name>
<comment type="similarity">
    <text evidence="1">Belongs to the taxilin family.</text>
</comment>
<evidence type="ECO:0008006" key="4">
    <source>
        <dbReference type="Google" id="ProtNLM"/>
    </source>
</evidence>
<protein>
    <recommendedName>
        <fullName evidence="4">Alpha-taxilin</fullName>
    </recommendedName>
</protein>
<keyword evidence="2" id="KW-0175">Coiled coil</keyword>
<accession>A0A7S1FE47</accession>
<sequence>MPPASEQTGGAALPDGVAELLQKKILEFEQGRAAENEKTQKALKGRFRASAKTKTKEAKQLVNNADMPDAEKVQALWSKLQSEDELARSVTEDSHAKIRQIRDADADLETTQAEVNRGHGVTAKLESLCRQLQNQTKSLVEERKQLTDNERLRRQELADEFQGTIGDVKRKMDTQANERATLAAENEELRSRFKQFFEQYDKREKELLEQQKEHETEVQTFSVKLKEQAQLYRQEAAKENMAQRENDELNSQDQVLRGQLQTYSSKLHHFQDALSKSGKVLGQYKRQKNKMQRRVELLTKENADLRLRSEKRLAAVRKERDALLKEKELQQEKCKALQSERQALLEEQQKLEGTEA</sequence>
<dbReference type="PANTHER" id="PTHR16127:SF13">
    <property type="entry name" value="GH01188P"/>
    <property type="match status" value="1"/>
</dbReference>
<dbReference type="InterPro" id="IPR026183">
    <property type="entry name" value="Taxilin_fam"/>
</dbReference>
<evidence type="ECO:0000256" key="1">
    <source>
        <dbReference type="ARBA" id="ARBA00009550"/>
    </source>
</evidence>
<feature type="coiled-coil region" evidence="2">
    <location>
        <begin position="122"/>
        <end position="252"/>
    </location>
</feature>
<feature type="coiled-coil region" evidence="2">
    <location>
        <begin position="281"/>
        <end position="354"/>
    </location>
</feature>
<dbReference type="EMBL" id="HBFQ01048192">
    <property type="protein sequence ID" value="CAD8860067.1"/>
    <property type="molecule type" value="Transcribed_RNA"/>
</dbReference>
<dbReference type="AlphaFoldDB" id="A0A7S1FE47"/>
<organism evidence="3">
    <name type="scientific">Noctiluca scintillans</name>
    <name type="common">Sea sparkle</name>
    <name type="synonym">Red tide dinoflagellate</name>
    <dbReference type="NCBI Taxonomy" id="2966"/>
    <lineage>
        <taxon>Eukaryota</taxon>
        <taxon>Sar</taxon>
        <taxon>Alveolata</taxon>
        <taxon>Dinophyceae</taxon>
        <taxon>Noctilucales</taxon>
        <taxon>Noctilucaceae</taxon>
        <taxon>Noctiluca</taxon>
    </lineage>
</organism>
<dbReference type="GO" id="GO:0019905">
    <property type="term" value="F:syntaxin binding"/>
    <property type="evidence" value="ECO:0007669"/>
    <property type="project" value="InterPro"/>
</dbReference>
<dbReference type="PANTHER" id="PTHR16127">
    <property type="entry name" value="TAXILIN"/>
    <property type="match status" value="1"/>
</dbReference>
<evidence type="ECO:0000256" key="2">
    <source>
        <dbReference type="SAM" id="Coils"/>
    </source>
</evidence>
<reference evidence="3" key="1">
    <citation type="submission" date="2021-01" db="EMBL/GenBank/DDBJ databases">
        <authorList>
            <person name="Corre E."/>
            <person name="Pelletier E."/>
            <person name="Niang G."/>
            <person name="Scheremetjew M."/>
            <person name="Finn R."/>
            <person name="Kale V."/>
            <person name="Holt S."/>
            <person name="Cochrane G."/>
            <person name="Meng A."/>
            <person name="Brown T."/>
            <person name="Cohen L."/>
        </authorList>
    </citation>
    <scope>NUCLEOTIDE SEQUENCE</scope>
</reference>
<dbReference type="Pfam" id="PF09728">
    <property type="entry name" value="Taxilin"/>
    <property type="match status" value="1"/>
</dbReference>
<proteinExistence type="inferred from homology"/>